<feature type="compositionally biased region" description="Basic and acidic residues" evidence="1">
    <location>
        <begin position="115"/>
        <end position="131"/>
    </location>
</feature>
<dbReference type="Proteomes" id="UP000006281">
    <property type="component" value="Chromosome"/>
</dbReference>
<evidence type="ECO:0000313" key="3">
    <source>
        <dbReference type="EMBL" id="CCH30334.1"/>
    </source>
</evidence>
<dbReference type="PATRIC" id="fig|1179773.3.peg.3020"/>
<name>K0K0A9_SACES</name>
<dbReference type="HOGENOM" id="CLU_1926057_0_0_11"/>
<feature type="region of interest" description="Disordered" evidence="1">
    <location>
        <begin position="97"/>
        <end position="131"/>
    </location>
</feature>
<feature type="compositionally biased region" description="Polar residues" evidence="1">
    <location>
        <begin position="1"/>
        <end position="11"/>
    </location>
</feature>
<organism evidence="3 4">
    <name type="scientific">Saccharothrix espanaensis (strain ATCC 51144 / DSM 44229 / JCM 9112 / NBRC 15066 / NRRL 15764)</name>
    <dbReference type="NCBI Taxonomy" id="1179773"/>
    <lineage>
        <taxon>Bacteria</taxon>
        <taxon>Bacillati</taxon>
        <taxon>Actinomycetota</taxon>
        <taxon>Actinomycetes</taxon>
        <taxon>Pseudonocardiales</taxon>
        <taxon>Pseudonocardiaceae</taxon>
        <taxon>Saccharothrix</taxon>
    </lineage>
</organism>
<keyword evidence="2" id="KW-0812">Transmembrane</keyword>
<proteinExistence type="predicted"/>
<feature type="compositionally biased region" description="Pro residues" evidence="1">
    <location>
        <begin position="51"/>
        <end position="60"/>
    </location>
</feature>
<dbReference type="eggNOG" id="ENOG503094V">
    <property type="taxonomic scope" value="Bacteria"/>
</dbReference>
<protein>
    <submittedName>
        <fullName evidence="3">Putative membrane protein</fullName>
    </submittedName>
</protein>
<keyword evidence="4" id="KW-1185">Reference proteome</keyword>
<dbReference type="STRING" id="1179773.BN6_30270"/>
<dbReference type="EMBL" id="HE804045">
    <property type="protein sequence ID" value="CCH30334.1"/>
    <property type="molecule type" value="Genomic_DNA"/>
</dbReference>
<keyword evidence="2" id="KW-1133">Transmembrane helix</keyword>
<keyword evidence="2" id="KW-0472">Membrane</keyword>
<accession>K0K0A9</accession>
<dbReference type="RefSeq" id="WP_015100446.1">
    <property type="nucleotide sequence ID" value="NC_019673.1"/>
</dbReference>
<dbReference type="KEGG" id="sesp:BN6_30270"/>
<feature type="transmembrane region" description="Helical" evidence="2">
    <location>
        <begin position="82"/>
        <end position="100"/>
    </location>
</feature>
<feature type="compositionally biased region" description="Pro residues" evidence="1">
    <location>
        <begin position="20"/>
        <end position="42"/>
    </location>
</feature>
<feature type="compositionally biased region" description="Basic and acidic residues" evidence="1">
    <location>
        <begin position="100"/>
        <end position="109"/>
    </location>
</feature>
<reference evidence="3 4" key="1">
    <citation type="journal article" date="2012" name="BMC Genomics">
        <title>Complete genome sequence of Saccharothrix espanaensis DSM 44229T and comparison to the other completely sequenced Pseudonocardiaceae.</title>
        <authorList>
            <person name="Strobel T."/>
            <person name="Al-Dilaimi A."/>
            <person name="Blom J."/>
            <person name="Gessner A."/>
            <person name="Kalinowski J."/>
            <person name="Luzhetska M."/>
            <person name="Puhler A."/>
            <person name="Szczepanowski R."/>
            <person name="Bechthold A."/>
            <person name="Ruckert C."/>
        </authorList>
    </citation>
    <scope>NUCLEOTIDE SEQUENCE [LARGE SCALE GENOMIC DNA]</scope>
    <source>
        <strain evidence="4">ATCC 51144 / DSM 44229 / JCM 9112 / NBRC 15066 / NRRL 15764</strain>
    </source>
</reference>
<feature type="region of interest" description="Disordered" evidence="1">
    <location>
        <begin position="1"/>
        <end position="73"/>
    </location>
</feature>
<evidence type="ECO:0000256" key="2">
    <source>
        <dbReference type="SAM" id="Phobius"/>
    </source>
</evidence>
<evidence type="ECO:0000313" key="4">
    <source>
        <dbReference type="Proteomes" id="UP000006281"/>
    </source>
</evidence>
<dbReference type="AlphaFoldDB" id="K0K0A9"/>
<evidence type="ECO:0000256" key="1">
    <source>
        <dbReference type="SAM" id="MobiDB-lite"/>
    </source>
</evidence>
<sequence>MADQPEGNQPNRPLPTGATPEPPAGPTPPTPDTPPATPPPAAEEPAAEQPAGPPYVPPPAGAASSAPGGGFGRFARNKATQLVAVGVIGLVLGGGLVALSDRDGHRPGDRPGLSRMDDRHPGGREFRDFPR</sequence>
<gene>
    <name evidence="3" type="ordered locus">BN6_30270</name>
</gene>